<organism evidence="2 3">
    <name type="scientific">Polarella glacialis</name>
    <name type="common">Dinoflagellate</name>
    <dbReference type="NCBI Taxonomy" id="89957"/>
    <lineage>
        <taxon>Eukaryota</taxon>
        <taxon>Sar</taxon>
        <taxon>Alveolata</taxon>
        <taxon>Dinophyceae</taxon>
        <taxon>Suessiales</taxon>
        <taxon>Suessiaceae</taxon>
        <taxon>Polarella</taxon>
    </lineage>
</organism>
<feature type="non-terminal residue" evidence="2">
    <location>
        <position position="1"/>
    </location>
</feature>
<keyword evidence="1" id="KW-0472">Membrane</keyword>
<protein>
    <submittedName>
        <fullName evidence="2">Uncharacterized protein</fullName>
    </submittedName>
</protein>
<feature type="transmembrane region" description="Helical" evidence="1">
    <location>
        <begin position="48"/>
        <end position="68"/>
    </location>
</feature>
<feature type="non-terminal residue" evidence="2">
    <location>
        <position position="134"/>
    </location>
</feature>
<proteinExistence type="predicted"/>
<reference evidence="2" key="1">
    <citation type="submission" date="2021-02" db="EMBL/GenBank/DDBJ databases">
        <authorList>
            <person name="Dougan E. K."/>
            <person name="Rhodes N."/>
            <person name="Thang M."/>
            <person name="Chan C."/>
        </authorList>
    </citation>
    <scope>NUCLEOTIDE SEQUENCE</scope>
</reference>
<evidence type="ECO:0000256" key="1">
    <source>
        <dbReference type="SAM" id="Phobius"/>
    </source>
</evidence>
<sequence length="134" mass="14955">FGLAGLPSLPMSRVALVFSQFDFLENYSFAVYVIQFICYSVWPQTGEISVPLFLIFVISLAVVVARTIQQPVQKLWAAHPISRCFVPFILATALACSSLLPDPQRPTSSLSSIPARVRLDDRMLDLRLDLLDPE</sequence>
<gene>
    <name evidence="2" type="ORF">PGLA2088_LOCUS39060</name>
</gene>
<evidence type="ECO:0000313" key="2">
    <source>
        <dbReference type="EMBL" id="CAE8716467.1"/>
    </source>
</evidence>
<evidence type="ECO:0000313" key="3">
    <source>
        <dbReference type="Proteomes" id="UP000626109"/>
    </source>
</evidence>
<comment type="caution">
    <text evidence="2">The sequence shown here is derived from an EMBL/GenBank/DDBJ whole genome shotgun (WGS) entry which is preliminary data.</text>
</comment>
<keyword evidence="1" id="KW-1133">Transmembrane helix</keyword>
<accession>A0A813L4J2</accession>
<keyword evidence="1" id="KW-0812">Transmembrane</keyword>
<dbReference type="EMBL" id="CAJNNW010032968">
    <property type="protein sequence ID" value="CAE8716467.1"/>
    <property type="molecule type" value="Genomic_DNA"/>
</dbReference>
<dbReference type="AlphaFoldDB" id="A0A813L4J2"/>
<dbReference type="Proteomes" id="UP000626109">
    <property type="component" value="Unassembled WGS sequence"/>
</dbReference>
<name>A0A813L4J2_POLGL</name>